<evidence type="ECO:0000259" key="4">
    <source>
        <dbReference type="Pfam" id="PF13872"/>
    </source>
</evidence>
<evidence type="ECO:0000256" key="1">
    <source>
        <dbReference type="ARBA" id="ARBA00006992"/>
    </source>
</evidence>
<name>A0A8J4LXN7_9CHLO</name>
<comment type="similarity">
    <text evidence="1">Belongs to the SBNO family.</text>
</comment>
<dbReference type="GO" id="GO:0031490">
    <property type="term" value="F:chromatin DNA binding"/>
    <property type="evidence" value="ECO:0007669"/>
    <property type="project" value="TreeGrafter"/>
</dbReference>
<gene>
    <name evidence="5" type="ORF">Vretimale_16691</name>
</gene>
<dbReference type="InterPro" id="IPR027417">
    <property type="entry name" value="P-loop_NTPase"/>
</dbReference>
<reference evidence="5" key="1">
    <citation type="journal article" date="2021" name="Proc. Natl. Acad. Sci. U.S.A.">
        <title>Three genomes in the algal genus Volvox reveal the fate of a haploid sex-determining region after a transition to homothallism.</title>
        <authorList>
            <person name="Yamamoto K."/>
            <person name="Hamaji T."/>
            <person name="Kawai-Toyooka H."/>
            <person name="Matsuzaki R."/>
            <person name="Takahashi F."/>
            <person name="Nishimura Y."/>
            <person name="Kawachi M."/>
            <person name="Noguchi H."/>
            <person name="Minakuchi Y."/>
            <person name="Umen J.G."/>
            <person name="Toyoda A."/>
            <person name="Nozaki H."/>
        </authorList>
    </citation>
    <scope>NUCLEOTIDE SEQUENCE</scope>
    <source>
        <strain evidence="5">NIES-3785</strain>
    </source>
</reference>
<evidence type="ECO:0000313" key="6">
    <source>
        <dbReference type="Proteomes" id="UP000722791"/>
    </source>
</evidence>
<dbReference type="Pfam" id="PF13871">
    <property type="entry name" value="Helicase_C_4"/>
    <property type="match status" value="1"/>
</dbReference>
<dbReference type="GO" id="GO:0006355">
    <property type="term" value="P:regulation of DNA-templated transcription"/>
    <property type="evidence" value="ECO:0007669"/>
    <property type="project" value="InterPro"/>
</dbReference>
<feature type="region of interest" description="Disordered" evidence="2">
    <location>
        <begin position="767"/>
        <end position="790"/>
    </location>
</feature>
<dbReference type="PANTHER" id="PTHR12706:SF33">
    <property type="entry name" value="PROTEIN WITH HELICASE_C DOMAIN"/>
    <property type="match status" value="1"/>
</dbReference>
<dbReference type="Pfam" id="PF13872">
    <property type="entry name" value="AAA_34"/>
    <property type="match status" value="2"/>
</dbReference>
<dbReference type="Proteomes" id="UP000722791">
    <property type="component" value="Unassembled WGS sequence"/>
</dbReference>
<dbReference type="EMBL" id="BNCQ01000050">
    <property type="protein sequence ID" value="GIM13624.1"/>
    <property type="molecule type" value="Genomic_DNA"/>
</dbReference>
<protein>
    <submittedName>
        <fullName evidence="5">Uncharacterized protein</fullName>
    </submittedName>
</protein>
<proteinExistence type="inferred from homology"/>
<feature type="domain" description="Strawberry notch helicase C" evidence="3">
    <location>
        <begin position="543"/>
        <end position="735"/>
    </location>
</feature>
<dbReference type="PANTHER" id="PTHR12706">
    <property type="entry name" value="STRAWBERRY NOTCH-RELATED"/>
    <property type="match status" value="1"/>
</dbReference>
<dbReference type="SUPFAM" id="SSF52540">
    <property type="entry name" value="P-loop containing nucleoside triphosphate hydrolases"/>
    <property type="match status" value="1"/>
</dbReference>
<dbReference type="Gene3D" id="3.40.50.300">
    <property type="entry name" value="P-loop containing nucleotide triphosphate hydrolases"/>
    <property type="match status" value="1"/>
</dbReference>
<evidence type="ECO:0000259" key="3">
    <source>
        <dbReference type="Pfam" id="PF13871"/>
    </source>
</evidence>
<comment type="caution">
    <text evidence="5">The sequence shown here is derived from an EMBL/GenBank/DDBJ whole genome shotgun (WGS) entry which is preliminary data.</text>
</comment>
<evidence type="ECO:0000256" key="2">
    <source>
        <dbReference type="SAM" id="MobiDB-lite"/>
    </source>
</evidence>
<dbReference type="InterPro" id="IPR039187">
    <property type="entry name" value="SNO_AAA"/>
</dbReference>
<dbReference type="InterPro" id="IPR026741">
    <property type="entry name" value="SNO"/>
</dbReference>
<organism evidence="5 6">
    <name type="scientific">Volvox reticuliferus</name>
    <dbReference type="NCBI Taxonomy" id="1737510"/>
    <lineage>
        <taxon>Eukaryota</taxon>
        <taxon>Viridiplantae</taxon>
        <taxon>Chlorophyta</taxon>
        <taxon>core chlorophytes</taxon>
        <taxon>Chlorophyceae</taxon>
        <taxon>CS clade</taxon>
        <taxon>Chlamydomonadales</taxon>
        <taxon>Volvocaceae</taxon>
        <taxon>Volvox</taxon>
    </lineage>
</organism>
<accession>A0A8J4LXN7</accession>
<dbReference type="AlphaFoldDB" id="A0A8J4LXN7"/>
<feature type="domain" description="Strawberry notch AAA" evidence="4">
    <location>
        <begin position="225"/>
        <end position="357"/>
    </location>
</feature>
<feature type="non-terminal residue" evidence="5">
    <location>
        <position position="826"/>
    </location>
</feature>
<dbReference type="InterPro" id="IPR026937">
    <property type="entry name" value="SBNO_Helicase_C_dom"/>
</dbReference>
<feature type="domain" description="Strawberry notch AAA" evidence="4">
    <location>
        <begin position="36"/>
        <end position="203"/>
    </location>
</feature>
<dbReference type="GO" id="GO:0005634">
    <property type="term" value="C:nucleus"/>
    <property type="evidence" value="ECO:0007669"/>
    <property type="project" value="TreeGrafter"/>
</dbReference>
<sequence length="826" mass="87681">MAATVDVGDEGLAESATKQVFSSYVCRTITDRGMSHPGDVAEASSLAAVPLPPSKYPLWDSLPPELVSSGKLSTLQLEGILYACSKHCEMLPSGERAGFFIGDGAGVGKGRQIAGIILDNFVRGRKRSLWLSTSSDLHADATRDLRDLGCQLTVINNVAALDRESRALGLAKEYREGVLFMTYSTLISQVKGRSRLQQVIDWLVFGAGTNGGPAAGDGAASALSSWDGLIVLDECHKAKNFVPGKEAASTKVASAVIALQERLPRARVLYCSATGVSEVGNMAYMVRMGLWGKGTAFDDFQTFLDSMRRRGVSFMEMLAMEMKAEGKYVARGLSFREAEFTEVEAPLNEHQIRMYDNAVQAWSRVKGQLEAALAVTGGGRDVWKAFWSTQQRFFKLLCVSLKVPTVVSEACEALAAGQCVVIGLQTTGEAAAEAAGLEPGPVPGFVSPTKEMLLRFVTQHFPVRRAAAAADSTAAAVAAATAGGGGAYGLAAPYSPWGYEEPVPPPGIGSTGGAGGEDAEIPACVSMREELLAAIDSLQLPANFLDEIIDHLGGPGKVAEMTGRKGRVVRVAGSGSQPGSRLRLVYELRAKPDSCEMDSLNIAEKDAFLRGSKFVAIISDAASTGISLHASRTAPNQRRRRHLTIELPWSADKAIQQLGRSHRSNQVSAPLYKLISTRIGGEKRFAAAVARRLQSLGALTRGDRRAASGVDLSDNNFDSPIGRKSLRRMYDHIMLPTPVLPQGVTLADIFREHPALSRALGGGIRLGGGGTGATEERSLAPADPGYSSGSGSGPGSVALFDFDDPAVVSLHVAVLHESCRRSCEVM</sequence>
<evidence type="ECO:0000313" key="5">
    <source>
        <dbReference type="EMBL" id="GIM13624.1"/>
    </source>
</evidence>
<dbReference type="GO" id="GO:0042393">
    <property type="term" value="F:histone binding"/>
    <property type="evidence" value="ECO:0007669"/>
    <property type="project" value="TreeGrafter"/>
</dbReference>